<comment type="caution">
    <text evidence="7">The sequence shown here is derived from an EMBL/GenBank/DDBJ whole genome shotgun (WGS) entry which is preliminary data.</text>
</comment>
<proteinExistence type="predicted"/>
<reference evidence="7 8" key="1">
    <citation type="submission" date="2017-09" db="EMBL/GenBank/DDBJ databases">
        <title>Genome sequences of Natrinema ejinorence JCM 13890T.</title>
        <authorList>
            <person name="Roh S.W."/>
            <person name="Kim Y.B."/>
            <person name="Kim J.Y."/>
        </authorList>
    </citation>
    <scope>NUCLEOTIDE SEQUENCE [LARGE SCALE GENOMIC DNA]</scope>
    <source>
        <strain evidence="7 8">JCM 13890</strain>
    </source>
</reference>
<dbReference type="GO" id="GO:0019646">
    <property type="term" value="P:aerobic electron transport chain"/>
    <property type="evidence" value="ECO:0007669"/>
    <property type="project" value="TreeGrafter"/>
</dbReference>
<evidence type="ECO:0000256" key="1">
    <source>
        <dbReference type="ARBA" id="ARBA00004651"/>
    </source>
</evidence>
<feature type="transmembrane region" description="Helical" evidence="6">
    <location>
        <begin position="255"/>
        <end position="280"/>
    </location>
</feature>
<feature type="transmembrane region" description="Helical" evidence="6">
    <location>
        <begin position="20"/>
        <end position="48"/>
    </location>
</feature>
<dbReference type="GO" id="GO:0009055">
    <property type="term" value="F:electron transfer activity"/>
    <property type="evidence" value="ECO:0007669"/>
    <property type="project" value="TreeGrafter"/>
</dbReference>
<evidence type="ECO:0000256" key="6">
    <source>
        <dbReference type="SAM" id="Phobius"/>
    </source>
</evidence>
<dbReference type="OrthoDB" id="205826at2157"/>
<dbReference type="InterPro" id="IPR003317">
    <property type="entry name" value="Cyt-d_oxidase_su2"/>
</dbReference>
<dbReference type="GO" id="GO:0016682">
    <property type="term" value="F:oxidoreductase activity, acting on diphenols and related substances as donors, oxygen as acceptor"/>
    <property type="evidence" value="ECO:0007669"/>
    <property type="project" value="TreeGrafter"/>
</dbReference>
<feature type="transmembrane region" description="Helical" evidence="6">
    <location>
        <begin position="201"/>
        <end position="219"/>
    </location>
</feature>
<dbReference type="PANTHER" id="PTHR43141">
    <property type="entry name" value="CYTOCHROME BD2 SUBUNIT II"/>
    <property type="match status" value="1"/>
</dbReference>
<feature type="transmembrane region" description="Helical" evidence="6">
    <location>
        <begin position="225"/>
        <end position="248"/>
    </location>
</feature>
<evidence type="ECO:0000256" key="3">
    <source>
        <dbReference type="ARBA" id="ARBA00022692"/>
    </source>
</evidence>
<dbReference type="RefSeq" id="WP_097381946.1">
    <property type="nucleotide sequence ID" value="NZ_NXNI01000002.1"/>
</dbReference>
<dbReference type="Pfam" id="PF02322">
    <property type="entry name" value="Cyt_bd_oxida_II"/>
    <property type="match status" value="1"/>
</dbReference>
<name>A0A2A5QQ13_9EURY</name>
<feature type="transmembrane region" description="Helical" evidence="6">
    <location>
        <begin position="132"/>
        <end position="152"/>
    </location>
</feature>
<evidence type="ECO:0000256" key="5">
    <source>
        <dbReference type="ARBA" id="ARBA00023136"/>
    </source>
</evidence>
<evidence type="ECO:0000313" key="7">
    <source>
        <dbReference type="EMBL" id="PCR88930.1"/>
    </source>
</evidence>
<comment type="subcellular location">
    <subcellularLocation>
        <location evidence="1">Cell membrane</location>
        <topology evidence="1">Multi-pass membrane protein</topology>
    </subcellularLocation>
</comment>
<keyword evidence="4 6" id="KW-1133">Transmembrane helix</keyword>
<keyword evidence="2" id="KW-1003">Cell membrane</keyword>
<dbReference type="EMBL" id="NXNI01000002">
    <property type="protein sequence ID" value="PCR88930.1"/>
    <property type="molecule type" value="Genomic_DNA"/>
</dbReference>
<dbReference type="PANTHER" id="PTHR43141:SF4">
    <property type="entry name" value="CYTOCHROME BD2 SUBUNIT II"/>
    <property type="match status" value="1"/>
</dbReference>
<keyword evidence="3 6" id="KW-0812">Transmembrane</keyword>
<accession>A0A2A5QQ13</accession>
<feature type="transmembrane region" description="Helical" evidence="6">
    <location>
        <begin position="158"/>
        <end position="181"/>
    </location>
</feature>
<sequence>MTDPASLATDPLFGLPLADLWFGLLFFILAMFLFLDGFDFGVGALFATREDADEREQLLSAIGPFWDGNEVWLVVFGGAMFAAFPAVYANLFSRHYLLMFAILGALIVRGLAPEMYEQRHDEAWQRWWGRAFVVGSLTAPFFLGMFTANWLLGATTIVTLPGLVVGLAIVALTVVDGVAFLRLKTRGDLREDLRTDGYRALVAYLLLIVVTLGYVYGAAPALRSALFSAPVAALVLATLVLAGVYAAATRADRYYVAFGAAAGLVFALVGIVAGLMYPAIDRAGGLTVETAIVSTLPLNLMSIGAAVLLPLVFVYFVVLYSAFSGPIEAGESY</sequence>
<evidence type="ECO:0000256" key="4">
    <source>
        <dbReference type="ARBA" id="ARBA00022989"/>
    </source>
</evidence>
<dbReference type="GO" id="GO:0070069">
    <property type="term" value="C:cytochrome complex"/>
    <property type="evidence" value="ECO:0007669"/>
    <property type="project" value="TreeGrafter"/>
</dbReference>
<evidence type="ECO:0000313" key="8">
    <source>
        <dbReference type="Proteomes" id="UP000219689"/>
    </source>
</evidence>
<feature type="transmembrane region" description="Helical" evidence="6">
    <location>
        <begin position="69"/>
        <end position="89"/>
    </location>
</feature>
<dbReference type="GO" id="GO:0005886">
    <property type="term" value="C:plasma membrane"/>
    <property type="evidence" value="ECO:0007669"/>
    <property type="project" value="UniProtKB-SubCell"/>
</dbReference>
<protein>
    <submittedName>
        <fullName evidence="7">Cytochrome D ubiquinol oxidase subunit II</fullName>
    </submittedName>
</protein>
<organism evidence="7 8">
    <name type="scientific">Natrinema ejinorense</name>
    <dbReference type="NCBI Taxonomy" id="373386"/>
    <lineage>
        <taxon>Archaea</taxon>
        <taxon>Methanobacteriati</taxon>
        <taxon>Methanobacteriota</taxon>
        <taxon>Stenosarchaea group</taxon>
        <taxon>Halobacteria</taxon>
        <taxon>Halobacteriales</taxon>
        <taxon>Natrialbaceae</taxon>
        <taxon>Natrinema</taxon>
    </lineage>
</organism>
<dbReference type="Proteomes" id="UP000219689">
    <property type="component" value="Unassembled WGS sequence"/>
</dbReference>
<keyword evidence="5 6" id="KW-0472">Membrane</keyword>
<gene>
    <name evidence="7" type="ORF">CP557_20865</name>
</gene>
<evidence type="ECO:0000256" key="2">
    <source>
        <dbReference type="ARBA" id="ARBA00022475"/>
    </source>
</evidence>
<dbReference type="AlphaFoldDB" id="A0A2A5QQ13"/>
<feature type="transmembrane region" description="Helical" evidence="6">
    <location>
        <begin position="300"/>
        <end position="323"/>
    </location>
</feature>
<keyword evidence="8" id="KW-1185">Reference proteome</keyword>